<dbReference type="EMBL" id="GL379812">
    <property type="protein sequence ID" value="EGT44083.1"/>
    <property type="molecule type" value="Genomic_DNA"/>
</dbReference>
<keyword evidence="3" id="KW-0675">Receptor</keyword>
<dbReference type="InterPro" id="IPR035500">
    <property type="entry name" value="NHR-like_dom_sf"/>
</dbReference>
<sequence length="117" mass="13179">MFPLKADDVSEIAGLEGLSPHGQDVLGNKQRMAARILFYSCMLDDPIKGPNRFASIIAVNPSMNRQMVTTKRMDVELRRMGLSFYIPKVLSESCAMNEENLEIKDKKEDCRGLVSQK</sequence>
<dbReference type="SUPFAM" id="SSF48508">
    <property type="entry name" value="Nuclear receptor ligand-binding domain"/>
    <property type="match status" value="1"/>
</dbReference>
<proteinExistence type="predicted"/>
<protein>
    <submittedName>
        <fullName evidence="4">Uncharacterized protein</fullName>
    </submittedName>
</protein>
<evidence type="ECO:0000313" key="5">
    <source>
        <dbReference type="Proteomes" id="UP000008068"/>
    </source>
</evidence>
<keyword evidence="5" id="KW-1185">Reference proteome</keyword>
<gene>
    <name evidence="4" type="ORF">CAEBREN_30907</name>
</gene>
<dbReference type="eggNOG" id="ENOG502TKAW">
    <property type="taxonomic scope" value="Eukaryota"/>
</dbReference>
<evidence type="ECO:0000256" key="2">
    <source>
        <dbReference type="ARBA" id="ARBA00023163"/>
    </source>
</evidence>
<dbReference type="InParanoid" id="G0MUA7"/>
<keyword evidence="1" id="KW-0805">Transcription regulation</keyword>
<name>G0MUA7_CAEBE</name>
<evidence type="ECO:0000256" key="3">
    <source>
        <dbReference type="ARBA" id="ARBA00023170"/>
    </source>
</evidence>
<dbReference type="Proteomes" id="UP000008068">
    <property type="component" value="Unassembled WGS sequence"/>
</dbReference>
<evidence type="ECO:0000256" key="1">
    <source>
        <dbReference type="ARBA" id="ARBA00023015"/>
    </source>
</evidence>
<reference evidence="5" key="1">
    <citation type="submission" date="2011-07" db="EMBL/GenBank/DDBJ databases">
        <authorList>
            <consortium name="Caenorhabditis brenneri Sequencing and Analysis Consortium"/>
            <person name="Wilson R.K."/>
        </authorList>
    </citation>
    <scope>NUCLEOTIDE SEQUENCE [LARGE SCALE GENOMIC DNA]</scope>
    <source>
        <strain evidence="5">PB2801</strain>
    </source>
</reference>
<organism evidence="5">
    <name type="scientific">Caenorhabditis brenneri</name>
    <name type="common">Nematode worm</name>
    <dbReference type="NCBI Taxonomy" id="135651"/>
    <lineage>
        <taxon>Eukaryota</taxon>
        <taxon>Metazoa</taxon>
        <taxon>Ecdysozoa</taxon>
        <taxon>Nematoda</taxon>
        <taxon>Chromadorea</taxon>
        <taxon>Rhabditida</taxon>
        <taxon>Rhabditina</taxon>
        <taxon>Rhabditomorpha</taxon>
        <taxon>Rhabditoidea</taxon>
        <taxon>Rhabditidae</taxon>
        <taxon>Peloderinae</taxon>
        <taxon>Caenorhabditis</taxon>
    </lineage>
</organism>
<evidence type="ECO:0000313" key="4">
    <source>
        <dbReference type="EMBL" id="EGT44083.1"/>
    </source>
</evidence>
<accession>G0MUA7</accession>
<keyword evidence="2" id="KW-0804">Transcription</keyword>
<dbReference type="HOGENOM" id="CLU_2086926_0_0_1"/>
<dbReference type="AlphaFoldDB" id="G0MUA7"/>